<dbReference type="GO" id="GO:0051536">
    <property type="term" value="F:iron-sulfur cluster binding"/>
    <property type="evidence" value="ECO:0007669"/>
    <property type="project" value="UniProtKB-KW"/>
</dbReference>
<dbReference type="SUPFAM" id="SSF54862">
    <property type="entry name" value="4Fe-4S ferredoxins"/>
    <property type="match status" value="2"/>
</dbReference>
<dbReference type="InterPro" id="IPR002586">
    <property type="entry name" value="CobQ/CobB/MinD/ParA_Nub-bd_dom"/>
</dbReference>
<evidence type="ECO:0000256" key="5">
    <source>
        <dbReference type="ARBA" id="ARBA00022840"/>
    </source>
</evidence>
<dbReference type="CDD" id="cd03110">
    <property type="entry name" value="SIMIBI_bact_arch"/>
    <property type="match status" value="1"/>
</dbReference>
<sequence>MKIAITSGKGGVGKTFAATCLADVLSEAQPVSLIDCDVEAPNSHLFIDVENPEHRPEYMPCVESVNEELCTLCGKCARACYFNALVVGRKSVSIFNDLCRGCGACQIVCIERAIVPGMRVIGTFNKGKSKNITLSWATLKAGSGGMTTALIDRLKQQDTEDMVILDSPPGTSCPVVHSVRDADRVVLVTDPTPFSMHDLKLSVGMCAELGIKPLVLINRKETGDIAKLRKWCVDKDLPIVGEIPESREVAFHYSKGELVTQKMPQMREMFKDIAREIVNISLDDSKVPDIDVNYYLSDVTERINPAENEPASDKPFELTVVSGKGGSGKTSLSACFAKLSGGIAADCDVDAADMHLLFKPEVIEAHDFAGGRIMHIDADACLGCGRCFEVCRFEAIEKMETGTYKIREEDCEGCGACSLICPAGAVESEITTDGRWYFSRIRSGVMSHATLSPGLENSGKLVSRVRNNASARYVQYGNNKPVVMDGAPGTGCPVIASLTGTDYAVMVTEPTVSGLHDLERIQELAGHFGLACGIVVNKHDINEEYTAKIEDFAEKAGIEILGRLPYSPLFNQAQKRAETVIEFAPESAEAKEIFLIWNKILIHAQERQKNV</sequence>
<dbReference type="InterPro" id="IPR017896">
    <property type="entry name" value="4Fe4S_Fe-S-bd"/>
</dbReference>
<keyword evidence="5" id="KW-0067">ATP-binding</keyword>
<dbReference type="Pfam" id="PF14697">
    <property type="entry name" value="Fer4_21"/>
    <property type="match status" value="1"/>
</dbReference>
<evidence type="ECO:0000256" key="2">
    <source>
        <dbReference type="ARBA" id="ARBA00005504"/>
    </source>
</evidence>
<accession>A0A1Q2MC71</accession>
<evidence type="ECO:0000313" key="10">
    <source>
        <dbReference type="Proteomes" id="UP000188181"/>
    </source>
</evidence>
<proteinExistence type="inferred from homology"/>
<dbReference type="AlphaFoldDB" id="A0A1Q2MC71"/>
<gene>
    <name evidence="9" type="ORF">SMSP2_00657</name>
</gene>
<name>A0A1Q2MC71_9BACT</name>
<dbReference type="Pfam" id="PF00037">
    <property type="entry name" value="Fer4"/>
    <property type="match status" value="1"/>
</dbReference>
<feature type="domain" description="4Fe-4S ferredoxin-type" evidence="8">
    <location>
        <begin position="404"/>
        <end position="431"/>
    </location>
</feature>
<dbReference type="GO" id="GO:0046872">
    <property type="term" value="F:metal ion binding"/>
    <property type="evidence" value="ECO:0007669"/>
    <property type="project" value="UniProtKB-KW"/>
</dbReference>
<dbReference type="InterPro" id="IPR017900">
    <property type="entry name" value="4Fe4S_Fe_S_CS"/>
</dbReference>
<feature type="domain" description="4Fe-4S ferredoxin-type" evidence="8">
    <location>
        <begin position="60"/>
        <end position="90"/>
    </location>
</feature>
<protein>
    <submittedName>
        <fullName evidence="9">Ferredoxin</fullName>
    </submittedName>
</protein>
<comment type="cofactor">
    <cofactor evidence="1">
        <name>[4Fe-4S] cluster</name>
        <dbReference type="ChEBI" id="CHEBI:49883"/>
    </cofactor>
</comment>
<evidence type="ECO:0000256" key="7">
    <source>
        <dbReference type="ARBA" id="ARBA00023014"/>
    </source>
</evidence>
<dbReference type="SUPFAM" id="SSF52540">
    <property type="entry name" value="P-loop containing nucleoside triphosphate hydrolases"/>
    <property type="match status" value="2"/>
</dbReference>
<dbReference type="Gene3D" id="3.40.50.300">
    <property type="entry name" value="P-loop containing nucleotide triphosphate hydrolases"/>
    <property type="match status" value="2"/>
</dbReference>
<evidence type="ECO:0000313" key="9">
    <source>
        <dbReference type="EMBL" id="AQQ70313.1"/>
    </source>
</evidence>
<dbReference type="PANTHER" id="PTHR43534:SF1">
    <property type="entry name" value="4FE-4S CLUSTER CONTAINING PARA FAMILY ATPASE PROTEIN"/>
    <property type="match status" value="1"/>
</dbReference>
<dbReference type="OrthoDB" id="9804603at2"/>
<dbReference type="RefSeq" id="WP_146682587.1">
    <property type="nucleotide sequence ID" value="NZ_CP019646.1"/>
</dbReference>
<dbReference type="PROSITE" id="PS00198">
    <property type="entry name" value="4FE4S_FER_1"/>
    <property type="match status" value="1"/>
</dbReference>
<dbReference type="PROSITE" id="PS51379">
    <property type="entry name" value="4FE4S_FER_2"/>
    <property type="match status" value="4"/>
</dbReference>
<dbReference type="Proteomes" id="UP000188181">
    <property type="component" value="Chromosome"/>
</dbReference>
<dbReference type="Gene3D" id="3.30.70.20">
    <property type="match status" value="2"/>
</dbReference>
<reference evidence="10" key="1">
    <citation type="submission" date="2017-02" db="EMBL/GenBank/DDBJ databases">
        <title>Comparative genomics and description of representatives of a novel lineage of planctomycetes thriving in anoxic sediments.</title>
        <authorList>
            <person name="Spring S."/>
            <person name="Bunk B."/>
            <person name="Sproer C."/>
        </authorList>
    </citation>
    <scope>NUCLEOTIDE SEQUENCE [LARGE SCALE GENOMIC DNA]</scope>
    <source>
        <strain evidence="10">SM-Chi-D1</strain>
    </source>
</reference>
<comment type="similarity">
    <text evidence="2">Belongs to the NifH/BchL/ChlL family.</text>
</comment>
<feature type="domain" description="4Fe-4S ferredoxin-type" evidence="8">
    <location>
        <begin position="91"/>
        <end position="119"/>
    </location>
</feature>
<evidence type="ECO:0000256" key="3">
    <source>
        <dbReference type="ARBA" id="ARBA00022723"/>
    </source>
</evidence>
<dbReference type="InterPro" id="IPR027417">
    <property type="entry name" value="P-loop_NTPase"/>
</dbReference>
<dbReference type="PANTHER" id="PTHR43534">
    <property type="entry name" value="MIND SUPERFAMILY P-LOOP ATPASE CONTAINING AN INSERTED FERREDOXIN DOMAIN"/>
    <property type="match status" value="1"/>
</dbReference>
<dbReference type="InterPro" id="IPR000392">
    <property type="entry name" value="NifH/frxC"/>
</dbReference>
<organism evidence="9 10">
    <name type="scientific">Limihaloglobus sulfuriphilus</name>
    <dbReference type="NCBI Taxonomy" id="1851148"/>
    <lineage>
        <taxon>Bacteria</taxon>
        <taxon>Pseudomonadati</taxon>
        <taxon>Planctomycetota</taxon>
        <taxon>Phycisphaerae</taxon>
        <taxon>Sedimentisphaerales</taxon>
        <taxon>Sedimentisphaeraceae</taxon>
        <taxon>Limihaloglobus</taxon>
    </lineage>
</organism>
<dbReference type="Pfam" id="PF01656">
    <property type="entry name" value="CbiA"/>
    <property type="match status" value="1"/>
</dbReference>
<evidence type="ECO:0000256" key="6">
    <source>
        <dbReference type="ARBA" id="ARBA00023004"/>
    </source>
</evidence>
<dbReference type="Pfam" id="PF00142">
    <property type="entry name" value="Fer4_NifH"/>
    <property type="match status" value="1"/>
</dbReference>
<dbReference type="EMBL" id="CP019646">
    <property type="protein sequence ID" value="AQQ70313.1"/>
    <property type="molecule type" value="Genomic_DNA"/>
</dbReference>
<evidence type="ECO:0000259" key="8">
    <source>
        <dbReference type="PROSITE" id="PS51379"/>
    </source>
</evidence>
<keyword evidence="6" id="KW-0408">Iron</keyword>
<keyword evidence="10" id="KW-1185">Reference proteome</keyword>
<feature type="domain" description="4Fe-4S ferredoxin-type" evidence="8">
    <location>
        <begin position="372"/>
        <end position="402"/>
    </location>
</feature>
<dbReference type="KEGG" id="pbas:SMSP2_00657"/>
<keyword evidence="7" id="KW-0411">Iron-sulfur</keyword>
<keyword evidence="4" id="KW-0547">Nucleotide-binding</keyword>
<evidence type="ECO:0000256" key="4">
    <source>
        <dbReference type="ARBA" id="ARBA00022741"/>
    </source>
</evidence>
<keyword evidence="3" id="KW-0479">Metal-binding</keyword>
<dbReference type="STRING" id="1851148.SMSP2_00657"/>
<evidence type="ECO:0000256" key="1">
    <source>
        <dbReference type="ARBA" id="ARBA00001966"/>
    </source>
</evidence>